<accession>A0A0A8ZPI4</accession>
<dbReference type="AlphaFoldDB" id="A0A0A8ZPI4"/>
<organism evidence="1">
    <name type="scientific">Arundo donax</name>
    <name type="common">Giant reed</name>
    <name type="synonym">Donax arundinaceus</name>
    <dbReference type="NCBI Taxonomy" id="35708"/>
    <lineage>
        <taxon>Eukaryota</taxon>
        <taxon>Viridiplantae</taxon>
        <taxon>Streptophyta</taxon>
        <taxon>Embryophyta</taxon>
        <taxon>Tracheophyta</taxon>
        <taxon>Spermatophyta</taxon>
        <taxon>Magnoliopsida</taxon>
        <taxon>Liliopsida</taxon>
        <taxon>Poales</taxon>
        <taxon>Poaceae</taxon>
        <taxon>PACMAD clade</taxon>
        <taxon>Arundinoideae</taxon>
        <taxon>Arundineae</taxon>
        <taxon>Arundo</taxon>
    </lineage>
</organism>
<sequence length="27" mass="3161">MLPPEFCWPDSRHHACSQLQSTSLLYL</sequence>
<evidence type="ECO:0000313" key="1">
    <source>
        <dbReference type="EMBL" id="JAD38640.1"/>
    </source>
</evidence>
<reference evidence="1" key="2">
    <citation type="journal article" date="2015" name="Data Brief">
        <title>Shoot transcriptome of the giant reed, Arundo donax.</title>
        <authorList>
            <person name="Barrero R.A."/>
            <person name="Guerrero F.D."/>
            <person name="Moolhuijzen P."/>
            <person name="Goolsby J.A."/>
            <person name="Tidwell J."/>
            <person name="Bellgard S.E."/>
            <person name="Bellgard M.I."/>
        </authorList>
    </citation>
    <scope>NUCLEOTIDE SEQUENCE</scope>
    <source>
        <tissue evidence="1">Shoot tissue taken approximately 20 cm above the soil surface</tissue>
    </source>
</reference>
<reference evidence="1" key="1">
    <citation type="submission" date="2014-09" db="EMBL/GenBank/DDBJ databases">
        <authorList>
            <person name="Magalhaes I.L.F."/>
            <person name="Oliveira U."/>
            <person name="Santos F.R."/>
            <person name="Vidigal T.H.D.A."/>
            <person name="Brescovit A.D."/>
            <person name="Santos A.J."/>
        </authorList>
    </citation>
    <scope>NUCLEOTIDE SEQUENCE</scope>
    <source>
        <tissue evidence="1">Shoot tissue taken approximately 20 cm above the soil surface</tissue>
    </source>
</reference>
<name>A0A0A8ZPI4_ARUDO</name>
<protein>
    <submittedName>
        <fullName evidence="1">Uncharacterized protein</fullName>
    </submittedName>
</protein>
<dbReference type="EMBL" id="GBRH01259255">
    <property type="protein sequence ID" value="JAD38640.1"/>
    <property type="molecule type" value="Transcribed_RNA"/>
</dbReference>
<proteinExistence type="predicted"/>